<evidence type="ECO:0000256" key="1">
    <source>
        <dbReference type="SAM" id="MobiDB-lite"/>
    </source>
</evidence>
<evidence type="ECO:0000313" key="3">
    <source>
        <dbReference type="EnsemblPlants" id="KEH28111"/>
    </source>
</evidence>
<proteinExistence type="predicted"/>
<accession>A0A072UF83</accession>
<organism evidence="2 4">
    <name type="scientific">Medicago truncatula</name>
    <name type="common">Barrel medic</name>
    <name type="synonym">Medicago tribuloides</name>
    <dbReference type="NCBI Taxonomy" id="3880"/>
    <lineage>
        <taxon>Eukaryota</taxon>
        <taxon>Viridiplantae</taxon>
        <taxon>Streptophyta</taxon>
        <taxon>Embryophyta</taxon>
        <taxon>Tracheophyta</taxon>
        <taxon>Spermatophyta</taxon>
        <taxon>Magnoliopsida</taxon>
        <taxon>eudicotyledons</taxon>
        <taxon>Gunneridae</taxon>
        <taxon>Pentapetalae</taxon>
        <taxon>rosids</taxon>
        <taxon>fabids</taxon>
        <taxon>Fabales</taxon>
        <taxon>Fabaceae</taxon>
        <taxon>Papilionoideae</taxon>
        <taxon>50 kb inversion clade</taxon>
        <taxon>NPAAA clade</taxon>
        <taxon>Hologalegina</taxon>
        <taxon>IRL clade</taxon>
        <taxon>Trifolieae</taxon>
        <taxon>Medicago</taxon>
    </lineage>
</organism>
<gene>
    <name evidence="2" type="ordered locus">MTR_5g065205</name>
</gene>
<dbReference type="STRING" id="3880.A0A072UF83"/>
<dbReference type="EnsemblPlants" id="KEH28111">
    <property type="protein sequence ID" value="KEH28111"/>
    <property type="gene ID" value="MTR_5g065205"/>
</dbReference>
<sequence>MTPLTLKEFRPISLLGSLNKLFSKVLSARLSKEKKKEEAEFEIAEDASDTIEEHIDDQGISLAPLNMEDMRHAKNKVTGSFAAHGSNMKRPEQWNALYGERG</sequence>
<keyword evidence="4" id="KW-1185">Reference proteome</keyword>
<dbReference type="HOGENOM" id="CLU_2281620_0_0_1"/>
<dbReference type="AlphaFoldDB" id="A0A072UF83"/>
<dbReference type="EMBL" id="CM001221">
    <property type="protein sequence ID" value="KEH28111.1"/>
    <property type="molecule type" value="Genomic_DNA"/>
</dbReference>
<reference evidence="2 4" key="1">
    <citation type="journal article" date="2011" name="Nature">
        <title>The Medicago genome provides insight into the evolution of rhizobial symbioses.</title>
        <authorList>
            <person name="Young N.D."/>
            <person name="Debelle F."/>
            <person name="Oldroyd G.E."/>
            <person name="Geurts R."/>
            <person name="Cannon S.B."/>
            <person name="Udvardi M.K."/>
            <person name="Benedito V.A."/>
            <person name="Mayer K.F."/>
            <person name="Gouzy J."/>
            <person name="Schoof H."/>
            <person name="Van de Peer Y."/>
            <person name="Proost S."/>
            <person name="Cook D.R."/>
            <person name="Meyers B.C."/>
            <person name="Spannagl M."/>
            <person name="Cheung F."/>
            <person name="De Mita S."/>
            <person name="Krishnakumar V."/>
            <person name="Gundlach H."/>
            <person name="Zhou S."/>
            <person name="Mudge J."/>
            <person name="Bharti A.K."/>
            <person name="Murray J.D."/>
            <person name="Naoumkina M.A."/>
            <person name="Rosen B."/>
            <person name="Silverstein K.A."/>
            <person name="Tang H."/>
            <person name="Rombauts S."/>
            <person name="Zhao P.X."/>
            <person name="Zhou P."/>
            <person name="Barbe V."/>
            <person name="Bardou P."/>
            <person name="Bechner M."/>
            <person name="Bellec A."/>
            <person name="Berger A."/>
            <person name="Berges H."/>
            <person name="Bidwell S."/>
            <person name="Bisseling T."/>
            <person name="Choisne N."/>
            <person name="Couloux A."/>
            <person name="Denny R."/>
            <person name="Deshpande S."/>
            <person name="Dai X."/>
            <person name="Doyle J.J."/>
            <person name="Dudez A.M."/>
            <person name="Farmer A.D."/>
            <person name="Fouteau S."/>
            <person name="Franken C."/>
            <person name="Gibelin C."/>
            <person name="Gish J."/>
            <person name="Goldstein S."/>
            <person name="Gonzalez A.J."/>
            <person name="Green P.J."/>
            <person name="Hallab A."/>
            <person name="Hartog M."/>
            <person name="Hua A."/>
            <person name="Humphray S.J."/>
            <person name="Jeong D.H."/>
            <person name="Jing Y."/>
            <person name="Jocker A."/>
            <person name="Kenton S.M."/>
            <person name="Kim D.J."/>
            <person name="Klee K."/>
            <person name="Lai H."/>
            <person name="Lang C."/>
            <person name="Lin S."/>
            <person name="Macmil S.L."/>
            <person name="Magdelenat G."/>
            <person name="Matthews L."/>
            <person name="McCorrison J."/>
            <person name="Monaghan E.L."/>
            <person name="Mun J.H."/>
            <person name="Najar F.Z."/>
            <person name="Nicholson C."/>
            <person name="Noirot C."/>
            <person name="O'Bleness M."/>
            <person name="Paule C.R."/>
            <person name="Poulain J."/>
            <person name="Prion F."/>
            <person name="Qin B."/>
            <person name="Qu C."/>
            <person name="Retzel E.F."/>
            <person name="Riddle C."/>
            <person name="Sallet E."/>
            <person name="Samain S."/>
            <person name="Samson N."/>
            <person name="Sanders I."/>
            <person name="Saurat O."/>
            <person name="Scarpelli C."/>
            <person name="Schiex T."/>
            <person name="Segurens B."/>
            <person name="Severin A.J."/>
            <person name="Sherrier D.J."/>
            <person name="Shi R."/>
            <person name="Sims S."/>
            <person name="Singer S.R."/>
            <person name="Sinharoy S."/>
            <person name="Sterck L."/>
            <person name="Viollet A."/>
            <person name="Wang B.B."/>
            <person name="Wang K."/>
            <person name="Wang M."/>
            <person name="Wang X."/>
            <person name="Warfsmann J."/>
            <person name="Weissenbach J."/>
            <person name="White D.D."/>
            <person name="White J.D."/>
            <person name="Wiley G.B."/>
            <person name="Wincker P."/>
            <person name="Xing Y."/>
            <person name="Yang L."/>
            <person name="Yao Z."/>
            <person name="Ying F."/>
            <person name="Zhai J."/>
            <person name="Zhou L."/>
            <person name="Zuber A."/>
            <person name="Denarie J."/>
            <person name="Dixon R.A."/>
            <person name="May G.D."/>
            <person name="Schwartz D.C."/>
            <person name="Rogers J."/>
            <person name="Quetier F."/>
            <person name="Town C.D."/>
            <person name="Roe B.A."/>
        </authorList>
    </citation>
    <scope>NUCLEOTIDE SEQUENCE [LARGE SCALE GENOMIC DNA]</scope>
    <source>
        <strain evidence="2">A17</strain>
        <strain evidence="3 4">cv. Jemalong A17</strain>
    </source>
</reference>
<name>A0A072UF83_MEDTR</name>
<protein>
    <submittedName>
        <fullName evidence="2 3">Uncharacterized protein</fullName>
    </submittedName>
</protein>
<evidence type="ECO:0000313" key="4">
    <source>
        <dbReference type="Proteomes" id="UP000002051"/>
    </source>
</evidence>
<feature type="region of interest" description="Disordered" evidence="1">
    <location>
        <begin position="79"/>
        <end position="102"/>
    </location>
</feature>
<reference evidence="2 4" key="2">
    <citation type="journal article" date="2014" name="BMC Genomics">
        <title>An improved genome release (version Mt4.0) for the model legume Medicago truncatula.</title>
        <authorList>
            <person name="Tang H."/>
            <person name="Krishnakumar V."/>
            <person name="Bidwell S."/>
            <person name="Rosen B."/>
            <person name="Chan A."/>
            <person name="Zhou S."/>
            <person name="Gentzbittel L."/>
            <person name="Childs K.L."/>
            <person name="Yandell M."/>
            <person name="Gundlach H."/>
            <person name="Mayer K.F."/>
            <person name="Schwartz D.C."/>
            <person name="Town C.D."/>
        </authorList>
    </citation>
    <scope>GENOME REANNOTATION</scope>
    <source>
        <strain evidence="2">A17</strain>
        <strain evidence="3 4">cv. Jemalong A17</strain>
    </source>
</reference>
<reference evidence="3" key="3">
    <citation type="submission" date="2015-04" db="UniProtKB">
        <authorList>
            <consortium name="EnsemblPlants"/>
        </authorList>
    </citation>
    <scope>IDENTIFICATION</scope>
    <source>
        <strain evidence="3">cv. Jemalong A17</strain>
    </source>
</reference>
<evidence type="ECO:0000313" key="2">
    <source>
        <dbReference type="EMBL" id="KEH28111.1"/>
    </source>
</evidence>
<dbReference type="Proteomes" id="UP000002051">
    <property type="component" value="Chromosome 5"/>
</dbReference>